<feature type="signal peptide" evidence="9">
    <location>
        <begin position="1"/>
        <end position="21"/>
    </location>
</feature>
<feature type="transmembrane region" description="Helical" evidence="8">
    <location>
        <begin position="164"/>
        <end position="186"/>
    </location>
</feature>
<gene>
    <name evidence="11" type="ORF">DL89DRAFT_38325</name>
</gene>
<evidence type="ECO:0000256" key="5">
    <source>
        <dbReference type="ARBA" id="ARBA00022989"/>
    </source>
</evidence>
<keyword evidence="12" id="KW-1185">Reference proteome</keyword>
<evidence type="ECO:0000256" key="7">
    <source>
        <dbReference type="RuleBase" id="RU003827"/>
    </source>
</evidence>
<protein>
    <recommendedName>
        <fullName evidence="10">GOLD domain-containing protein</fullName>
    </recommendedName>
</protein>
<dbReference type="RefSeq" id="XP_040741749.1">
    <property type="nucleotide sequence ID" value="XM_040891600.1"/>
</dbReference>
<feature type="domain" description="GOLD" evidence="10">
    <location>
        <begin position="31"/>
        <end position="138"/>
    </location>
</feature>
<comment type="subcellular location">
    <subcellularLocation>
        <location evidence="1 7">Membrane</location>
        <topology evidence="1 7">Single-pass type I membrane protein</topology>
    </subcellularLocation>
</comment>
<evidence type="ECO:0000256" key="3">
    <source>
        <dbReference type="ARBA" id="ARBA00022692"/>
    </source>
</evidence>
<keyword evidence="5 8" id="KW-1133">Transmembrane helix</keyword>
<dbReference type="GO" id="GO:0016020">
    <property type="term" value="C:membrane"/>
    <property type="evidence" value="ECO:0007669"/>
    <property type="project" value="UniProtKB-SubCell"/>
</dbReference>
<dbReference type="AlphaFoldDB" id="A0A1Y1W2X7"/>
<evidence type="ECO:0000256" key="1">
    <source>
        <dbReference type="ARBA" id="ARBA00004479"/>
    </source>
</evidence>
<evidence type="ECO:0000256" key="9">
    <source>
        <dbReference type="SAM" id="SignalP"/>
    </source>
</evidence>
<organism evidence="11 12">
    <name type="scientific">Linderina pennispora</name>
    <dbReference type="NCBI Taxonomy" id="61395"/>
    <lineage>
        <taxon>Eukaryota</taxon>
        <taxon>Fungi</taxon>
        <taxon>Fungi incertae sedis</taxon>
        <taxon>Zoopagomycota</taxon>
        <taxon>Kickxellomycotina</taxon>
        <taxon>Kickxellomycetes</taxon>
        <taxon>Kickxellales</taxon>
        <taxon>Kickxellaceae</taxon>
        <taxon>Linderina</taxon>
    </lineage>
</organism>
<dbReference type="GeneID" id="63808248"/>
<keyword evidence="3 7" id="KW-0812">Transmembrane</keyword>
<dbReference type="Proteomes" id="UP000193922">
    <property type="component" value="Unassembled WGS sequence"/>
</dbReference>
<evidence type="ECO:0000313" key="11">
    <source>
        <dbReference type="EMBL" id="ORX67903.1"/>
    </source>
</evidence>
<dbReference type="InterPro" id="IPR015720">
    <property type="entry name" value="Emp24-like"/>
</dbReference>
<sequence length="196" mass="22083">MIRQLASLVLALGLFATYAAAYTTIMNVQSQECYHERMKQGEHFSITFETAGKLPVDFVFKDPMGTAVYSLPHTGEGGYSYLAQTDGRHSYCFINGAPHEIVVNFNPHGPEEETFLASSHDATPAEAAVRKLAHNVEEVQDHFNHMMFRHEVHDKSVADTQKRMFHWAVLQTLALAGACGWQIYYVRSLFKMRGVV</sequence>
<evidence type="ECO:0000256" key="2">
    <source>
        <dbReference type="ARBA" id="ARBA00007104"/>
    </source>
</evidence>
<keyword evidence="4 9" id="KW-0732">Signal</keyword>
<dbReference type="SMART" id="SM01190">
    <property type="entry name" value="EMP24_GP25L"/>
    <property type="match status" value="1"/>
</dbReference>
<comment type="caution">
    <text evidence="11">The sequence shown here is derived from an EMBL/GenBank/DDBJ whole genome shotgun (WGS) entry which is preliminary data.</text>
</comment>
<dbReference type="PANTHER" id="PTHR22811">
    <property type="entry name" value="TRANSMEMBRANE EMP24 DOMAIN-CONTAINING PROTEIN"/>
    <property type="match status" value="1"/>
</dbReference>
<dbReference type="Pfam" id="PF01105">
    <property type="entry name" value="EMP24_GP25L"/>
    <property type="match status" value="1"/>
</dbReference>
<feature type="chain" id="PRO_5012756396" description="GOLD domain-containing protein" evidence="9">
    <location>
        <begin position="22"/>
        <end position="196"/>
    </location>
</feature>
<evidence type="ECO:0000259" key="10">
    <source>
        <dbReference type="PROSITE" id="PS50866"/>
    </source>
</evidence>
<comment type="similarity">
    <text evidence="2 7">Belongs to the EMP24/GP25L family.</text>
</comment>
<evidence type="ECO:0000256" key="8">
    <source>
        <dbReference type="SAM" id="Phobius"/>
    </source>
</evidence>
<name>A0A1Y1W2X7_9FUNG</name>
<dbReference type="STRING" id="61395.A0A1Y1W2X7"/>
<evidence type="ECO:0000256" key="4">
    <source>
        <dbReference type="ARBA" id="ARBA00022729"/>
    </source>
</evidence>
<dbReference type="InterPro" id="IPR009038">
    <property type="entry name" value="GOLD_dom"/>
</dbReference>
<proteinExistence type="inferred from homology"/>
<accession>A0A1Y1W2X7</accession>
<evidence type="ECO:0000256" key="6">
    <source>
        <dbReference type="ARBA" id="ARBA00023136"/>
    </source>
</evidence>
<dbReference type="EMBL" id="MCFD01000011">
    <property type="protein sequence ID" value="ORX67903.1"/>
    <property type="molecule type" value="Genomic_DNA"/>
</dbReference>
<keyword evidence="6 8" id="KW-0472">Membrane</keyword>
<evidence type="ECO:0000313" key="12">
    <source>
        <dbReference type="Proteomes" id="UP000193922"/>
    </source>
</evidence>
<reference evidence="11 12" key="1">
    <citation type="submission" date="2016-07" db="EMBL/GenBank/DDBJ databases">
        <title>Pervasive Adenine N6-methylation of Active Genes in Fungi.</title>
        <authorList>
            <consortium name="DOE Joint Genome Institute"/>
            <person name="Mondo S.J."/>
            <person name="Dannebaum R.O."/>
            <person name="Kuo R.C."/>
            <person name="Labutti K."/>
            <person name="Haridas S."/>
            <person name="Kuo A."/>
            <person name="Salamov A."/>
            <person name="Ahrendt S.R."/>
            <person name="Lipzen A."/>
            <person name="Sullivan W."/>
            <person name="Andreopoulos W.B."/>
            <person name="Clum A."/>
            <person name="Lindquist E."/>
            <person name="Daum C."/>
            <person name="Ramamoorthy G.K."/>
            <person name="Gryganskyi A."/>
            <person name="Culley D."/>
            <person name="Magnuson J.K."/>
            <person name="James T.Y."/>
            <person name="O'Malley M.A."/>
            <person name="Stajich J.E."/>
            <person name="Spatafora J.W."/>
            <person name="Visel A."/>
            <person name="Grigoriev I.V."/>
        </authorList>
    </citation>
    <scope>NUCLEOTIDE SEQUENCE [LARGE SCALE GENOMIC DNA]</scope>
    <source>
        <strain evidence="11 12">ATCC 12442</strain>
    </source>
</reference>
<dbReference type="PROSITE" id="PS50866">
    <property type="entry name" value="GOLD"/>
    <property type="match status" value="1"/>
</dbReference>
<dbReference type="OrthoDB" id="62956at2759"/>